<dbReference type="InterPro" id="IPR011051">
    <property type="entry name" value="RmlC_Cupin_sf"/>
</dbReference>
<protein>
    <submittedName>
        <fullName evidence="5">Lct50</fullName>
    </submittedName>
</protein>
<dbReference type="Pfam" id="PF00908">
    <property type="entry name" value="dTDP_sugar_isom"/>
    <property type="match status" value="1"/>
</dbReference>
<reference evidence="5" key="2">
    <citation type="journal article" date="2008" name="Antimicrob. Agents Chemother.">
        <title>Biosynthetic investigations of lactonamycin and lactonamycin z: cloning of the biosynthetic gene clusters and discovery of an unusual starter unit.</title>
        <authorList>
            <person name="Zhang X."/>
            <person name="Alemany L.B."/>
            <person name="Fiedler H.P."/>
            <person name="Goodfellow M."/>
            <person name="Parry R.J."/>
        </authorList>
    </citation>
    <scope>NUCLEOTIDE SEQUENCE</scope>
    <source>
        <strain evidence="5">MJ773-88K4</strain>
    </source>
</reference>
<dbReference type="GO" id="GO:0000271">
    <property type="term" value="P:polysaccharide biosynthetic process"/>
    <property type="evidence" value="ECO:0007669"/>
    <property type="project" value="TreeGrafter"/>
</dbReference>
<evidence type="ECO:0000313" key="5">
    <source>
        <dbReference type="EMBL" id="ABX71133.1"/>
    </source>
</evidence>
<evidence type="ECO:0000256" key="4">
    <source>
        <dbReference type="PIRSR" id="PIRSR600888-3"/>
    </source>
</evidence>
<dbReference type="Gene3D" id="2.60.120.10">
    <property type="entry name" value="Jelly Rolls"/>
    <property type="match status" value="1"/>
</dbReference>
<dbReference type="CDD" id="cd00438">
    <property type="entry name" value="cupin_RmlC"/>
    <property type="match status" value="1"/>
</dbReference>
<dbReference type="InterPro" id="IPR014710">
    <property type="entry name" value="RmlC-like_jellyroll"/>
</dbReference>
<comment type="similarity">
    <text evidence="1">Belongs to the dTDP-4-dehydrorhamnose 3,5-epimerase family.</text>
</comment>
<dbReference type="InterPro" id="IPR000888">
    <property type="entry name" value="RmlC-like"/>
</dbReference>
<gene>
    <name evidence="5" type="primary">lct50</name>
</gene>
<dbReference type="PANTHER" id="PTHR21047:SF2">
    <property type="entry name" value="THYMIDINE DIPHOSPHO-4-KETO-RHAMNOSE 3,5-EPIMERASE"/>
    <property type="match status" value="1"/>
</dbReference>
<keyword evidence="2" id="KW-0413">Isomerase</keyword>
<feature type="active site" description="Proton donor" evidence="3">
    <location>
        <position position="132"/>
    </location>
</feature>
<feature type="active site" description="Proton acceptor" evidence="3">
    <location>
        <position position="62"/>
    </location>
</feature>
<feature type="site" description="Participates in a stacking interaction with the thymidine ring of dTDP-4-oxo-6-deoxyglucose" evidence="4">
    <location>
        <position position="138"/>
    </location>
</feature>
<accession>B0LJ33</accession>
<name>B0LJ33_STRRH</name>
<dbReference type="AlphaFoldDB" id="B0LJ33"/>
<dbReference type="SUPFAM" id="SSF51182">
    <property type="entry name" value="RmlC-like cupins"/>
    <property type="match status" value="1"/>
</dbReference>
<dbReference type="GO" id="GO:0008830">
    <property type="term" value="F:dTDP-4-dehydrorhamnose 3,5-epimerase activity"/>
    <property type="evidence" value="ECO:0007669"/>
    <property type="project" value="InterPro"/>
</dbReference>
<organism evidence="5">
    <name type="scientific">Streptomyces rishiriensis</name>
    <dbReference type="NCBI Taxonomy" id="68264"/>
    <lineage>
        <taxon>Bacteria</taxon>
        <taxon>Bacillati</taxon>
        <taxon>Actinomycetota</taxon>
        <taxon>Actinomycetes</taxon>
        <taxon>Kitasatosporales</taxon>
        <taxon>Streptomycetaceae</taxon>
        <taxon>Streptomyces</taxon>
    </lineage>
</organism>
<reference evidence="5" key="1">
    <citation type="submission" date="2007-09" db="EMBL/GenBank/DDBJ databases">
        <authorList>
            <person name="Zhang X.J."/>
            <person name="Alemany L.B."/>
            <person name="Fiedler H.-P."/>
            <person name="Goodfellow M."/>
            <person name="Parry R.J."/>
        </authorList>
    </citation>
    <scope>NUCLEOTIDE SEQUENCE</scope>
    <source>
        <strain evidence="5">MJ773-88K4</strain>
    </source>
</reference>
<dbReference type="GO" id="GO:0019305">
    <property type="term" value="P:dTDP-rhamnose biosynthetic process"/>
    <property type="evidence" value="ECO:0007669"/>
    <property type="project" value="TreeGrafter"/>
</dbReference>
<proteinExistence type="inferred from homology"/>
<dbReference type="PANTHER" id="PTHR21047">
    <property type="entry name" value="DTDP-6-DEOXY-D-GLUCOSE-3,5 EPIMERASE"/>
    <property type="match status" value="1"/>
</dbReference>
<evidence type="ECO:0000256" key="1">
    <source>
        <dbReference type="ARBA" id="ARBA00010154"/>
    </source>
</evidence>
<sequence>MRFDELSVPGAYVITPDIHPDPRGDFFESLRVDLLEDVLGHAFRPLQVNCSTSRRNTLRGIHSVTSPPGQAKYVTCVRGSVRDIVVDLRPGSPAFGSHAVNVLDAASGRAVYVPEGVGHGFLTLADDSCVCYVLDSVYVPGTQIDVDPLDPFRVNCVNTGT</sequence>
<evidence type="ECO:0000256" key="2">
    <source>
        <dbReference type="ARBA" id="ARBA00023235"/>
    </source>
</evidence>
<dbReference type="EMBL" id="EU147298">
    <property type="protein sequence ID" value="ABX71133.1"/>
    <property type="molecule type" value="Genomic_DNA"/>
</dbReference>
<evidence type="ECO:0000256" key="3">
    <source>
        <dbReference type="PIRSR" id="PIRSR600888-1"/>
    </source>
</evidence>
<dbReference type="GO" id="GO:0005829">
    <property type="term" value="C:cytosol"/>
    <property type="evidence" value="ECO:0007669"/>
    <property type="project" value="TreeGrafter"/>
</dbReference>